<dbReference type="HOGENOM" id="CLU_1616180_0_0_9"/>
<organism evidence="1 2">
    <name type="scientific">Lacrimispora saccharolytica (strain ATCC 35040 / DSM 2544 / NRCC 2533 / WM1)</name>
    <name type="common">Clostridium saccharolyticum</name>
    <dbReference type="NCBI Taxonomy" id="610130"/>
    <lineage>
        <taxon>Bacteria</taxon>
        <taxon>Bacillati</taxon>
        <taxon>Bacillota</taxon>
        <taxon>Clostridia</taxon>
        <taxon>Lachnospirales</taxon>
        <taxon>Lachnospiraceae</taxon>
        <taxon>Lacrimispora</taxon>
    </lineage>
</organism>
<dbReference type="Gene3D" id="1.10.10.10">
    <property type="entry name" value="Winged helix-like DNA-binding domain superfamily/Winged helix DNA-binding domain"/>
    <property type="match status" value="1"/>
</dbReference>
<evidence type="ECO:0000313" key="2">
    <source>
        <dbReference type="Proteomes" id="UP000001662"/>
    </source>
</evidence>
<dbReference type="InterPro" id="IPR036388">
    <property type="entry name" value="WH-like_DNA-bd_sf"/>
</dbReference>
<dbReference type="Proteomes" id="UP000001662">
    <property type="component" value="Chromosome"/>
</dbReference>
<evidence type="ECO:0000313" key="1">
    <source>
        <dbReference type="EMBL" id="ADL04339.1"/>
    </source>
</evidence>
<gene>
    <name evidence="1" type="ordered locus">Closa_1746</name>
</gene>
<dbReference type="InterPro" id="IPR013324">
    <property type="entry name" value="RNA_pol_sigma_r3/r4-like"/>
</dbReference>
<keyword evidence="2" id="KW-1185">Reference proteome</keyword>
<dbReference type="AlphaFoldDB" id="D9QZ88"/>
<reference evidence="1" key="1">
    <citation type="submission" date="2010-07" db="EMBL/GenBank/DDBJ databases">
        <title>Complete sequence of Clostridium saccharolyticum WM1.</title>
        <authorList>
            <consortium name="US DOE Joint Genome Institute"/>
            <person name="Lucas S."/>
            <person name="Copeland A."/>
            <person name="Lapidus A."/>
            <person name="Cheng J.-F."/>
            <person name="Bruce D."/>
            <person name="Goodwin L."/>
            <person name="Pitluck S."/>
            <person name="Chertkov O."/>
            <person name="Detter J.C."/>
            <person name="Han C."/>
            <person name="Tapia R."/>
            <person name="Land M."/>
            <person name="Hauser L."/>
            <person name="Chang Y.-J."/>
            <person name="Jeffries C."/>
            <person name="Kyrpides N."/>
            <person name="Ivanova N."/>
            <person name="Mikhailova N."/>
            <person name="Mouttaki H."/>
            <person name="Lin L."/>
            <person name="Zhou J."/>
            <person name="Hemme C.L."/>
            <person name="Woyke T."/>
        </authorList>
    </citation>
    <scope>NUCLEOTIDE SEQUENCE [LARGE SCALE GENOMIC DNA]</scope>
    <source>
        <strain evidence="1">WM1</strain>
    </source>
</reference>
<dbReference type="OrthoDB" id="9806818at2"/>
<dbReference type="KEGG" id="csh:Closa_1746"/>
<dbReference type="STRING" id="610130.Closa_1746"/>
<dbReference type="RefSeq" id="WP_013272428.1">
    <property type="nucleotide sequence ID" value="NC_014376.1"/>
</dbReference>
<sequence>MKNYKDSDYALNKFSEGIVYRFADRIVEITLEDYLSENPGKTAEDFMELKALSDEIYHQQVIDENRTSRLDVSINGLEDTEALATASLDTELIHKKDTEKAIEAARQLLDSGGLTEVQRRRFLLHFFQGLSIRQIAALDEVDYRAVWDSLYWASKKLPPPVFLTLGERKFSKLPFA</sequence>
<name>D9QZ88_LACSW</name>
<dbReference type="SUPFAM" id="SSF88659">
    <property type="entry name" value="Sigma3 and sigma4 domains of RNA polymerase sigma factors"/>
    <property type="match status" value="1"/>
</dbReference>
<dbReference type="EMBL" id="CP002109">
    <property type="protein sequence ID" value="ADL04339.1"/>
    <property type="molecule type" value="Genomic_DNA"/>
</dbReference>
<proteinExistence type="predicted"/>
<dbReference type="PaxDb" id="610130-Closa_1746"/>
<dbReference type="eggNOG" id="COG1595">
    <property type="taxonomic scope" value="Bacteria"/>
</dbReference>
<accession>D9QZ88</accession>
<protein>
    <submittedName>
        <fullName evidence="1">RNA polymerase, sigma-24 subunit, ECF subfamily</fullName>
    </submittedName>
</protein>